<evidence type="ECO:0000313" key="10">
    <source>
        <dbReference type="EMBL" id="KAG6494313.1"/>
    </source>
</evidence>
<protein>
    <recommendedName>
        <fullName evidence="9">Leucine-rich repeat-containing N-terminal plant-type domain-containing protein</fullName>
    </recommendedName>
</protein>
<dbReference type="PANTHER" id="PTHR48063">
    <property type="entry name" value="LRR RECEPTOR-LIKE KINASE"/>
    <property type="match status" value="1"/>
</dbReference>
<keyword evidence="11" id="KW-1185">Reference proteome</keyword>
<evidence type="ECO:0000256" key="4">
    <source>
        <dbReference type="ARBA" id="ARBA00022729"/>
    </source>
</evidence>
<evidence type="ECO:0000313" key="11">
    <source>
        <dbReference type="Proteomes" id="UP000734854"/>
    </source>
</evidence>
<keyword evidence="3" id="KW-0812">Transmembrane</keyword>
<dbReference type="InterPro" id="IPR001611">
    <property type="entry name" value="Leu-rich_rpt"/>
</dbReference>
<dbReference type="Gene3D" id="3.80.10.10">
    <property type="entry name" value="Ribonuclease Inhibitor"/>
    <property type="match status" value="1"/>
</dbReference>
<evidence type="ECO:0000256" key="3">
    <source>
        <dbReference type="ARBA" id="ARBA00022692"/>
    </source>
</evidence>
<sequence length="268" mass="30324">MATTWRSTLRRFPQPRPLHQPHRCYYLLLVWLIGLAFFLMEVAGVEGSVMSSEGCLQRERDALLLFKAAIKDPSARLSSWRAQVDCCAWPGVVCYNTTSSVRVAELNLQNPNDAVYNSYTETALRGELLHPSLFSLTHLQSLDLRSNDFEGTQIPPLVGSLHKLSLDYWLSDLSSLIYLDMSFLDLSIASHNWISAVNMGTLPTEIGNLIDLTYLDLSFNLLSGSFPDAIWKLKHLLYLGLNYNLLEISLPITTWDYESIELIYTKAS</sequence>
<dbReference type="InterPro" id="IPR032675">
    <property type="entry name" value="LRR_dom_sf"/>
</dbReference>
<evidence type="ECO:0000256" key="8">
    <source>
        <dbReference type="ARBA" id="ARBA00023180"/>
    </source>
</evidence>
<feature type="domain" description="Leucine-rich repeat-containing N-terminal plant-type" evidence="9">
    <location>
        <begin position="57"/>
        <end position="94"/>
    </location>
</feature>
<keyword evidence="4" id="KW-0732">Signal</keyword>
<accession>A0A8J5KXI8</accession>
<organism evidence="10 11">
    <name type="scientific">Zingiber officinale</name>
    <name type="common">Ginger</name>
    <name type="synonym">Amomum zingiber</name>
    <dbReference type="NCBI Taxonomy" id="94328"/>
    <lineage>
        <taxon>Eukaryota</taxon>
        <taxon>Viridiplantae</taxon>
        <taxon>Streptophyta</taxon>
        <taxon>Embryophyta</taxon>
        <taxon>Tracheophyta</taxon>
        <taxon>Spermatophyta</taxon>
        <taxon>Magnoliopsida</taxon>
        <taxon>Liliopsida</taxon>
        <taxon>Zingiberales</taxon>
        <taxon>Zingiberaceae</taxon>
        <taxon>Zingiber</taxon>
    </lineage>
</organism>
<evidence type="ECO:0000259" key="9">
    <source>
        <dbReference type="Pfam" id="PF08263"/>
    </source>
</evidence>
<dbReference type="Proteomes" id="UP000734854">
    <property type="component" value="Unassembled WGS sequence"/>
</dbReference>
<dbReference type="GO" id="GO:0016020">
    <property type="term" value="C:membrane"/>
    <property type="evidence" value="ECO:0007669"/>
    <property type="project" value="UniProtKB-SubCell"/>
</dbReference>
<gene>
    <name evidence="10" type="ORF">ZIOFF_049337</name>
</gene>
<dbReference type="SUPFAM" id="SSF52058">
    <property type="entry name" value="L domain-like"/>
    <property type="match status" value="1"/>
</dbReference>
<keyword evidence="7" id="KW-0472">Membrane</keyword>
<dbReference type="PANTHER" id="PTHR48063:SF90">
    <property type="entry name" value="OS11G0565920 PROTEIN"/>
    <property type="match status" value="1"/>
</dbReference>
<evidence type="ECO:0000256" key="5">
    <source>
        <dbReference type="ARBA" id="ARBA00022737"/>
    </source>
</evidence>
<proteinExistence type="predicted"/>
<dbReference type="AlphaFoldDB" id="A0A8J5KXI8"/>
<dbReference type="Pfam" id="PF08263">
    <property type="entry name" value="LRRNT_2"/>
    <property type="match status" value="1"/>
</dbReference>
<comment type="caution">
    <text evidence="10">The sequence shown here is derived from an EMBL/GenBank/DDBJ whole genome shotgun (WGS) entry which is preliminary data.</text>
</comment>
<keyword evidence="8" id="KW-0325">Glycoprotein</keyword>
<keyword evidence="6" id="KW-1133">Transmembrane helix</keyword>
<evidence type="ECO:0000256" key="1">
    <source>
        <dbReference type="ARBA" id="ARBA00004479"/>
    </source>
</evidence>
<name>A0A8J5KXI8_ZINOF</name>
<evidence type="ECO:0000256" key="2">
    <source>
        <dbReference type="ARBA" id="ARBA00022614"/>
    </source>
</evidence>
<dbReference type="EMBL" id="JACMSC010000013">
    <property type="protein sequence ID" value="KAG6494313.1"/>
    <property type="molecule type" value="Genomic_DNA"/>
</dbReference>
<evidence type="ECO:0000256" key="6">
    <source>
        <dbReference type="ARBA" id="ARBA00022989"/>
    </source>
</evidence>
<dbReference type="InterPro" id="IPR046956">
    <property type="entry name" value="RLP23-like"/>
</dbReference>
<keyword evidence="5" id="KW-0677">Repeat</keyword>
<evidence type="ECO:0000256" key="7">
    <source>
        <dbReference type="ARBA" id="ARBA00023136"/>
    </source>
</evidence>
<reference evidence="10 11" key="1">
    <citation type="submission" date="2020-08" db="EMBL/GenBank/DDBJ databases">
        <title>Plant Genome Project.</title>
        <authorList>
            <person name="Zhang R.-G."/>
        </authorList>
    </citation>
    <scope>NUCLEOTIDE SEQUENCE [LARGE SCALE GENOMIC DNA]</scope>
    <source>
        <tissue evidence="10">Rhizome</tissue>
    </source>
</reference>
<dbReference type="Pfam" id="PF00560">
    <property type="entry name" value="LRR_1"/>
    <property type="match status" value="2"/>
</dbReference>
<dbReference type="InterPro" id="IPR013210">
    <property type="entry name" value="LRR_N_plant-typ"/>
</dbReference>
<comment type="subcellular location">
    <subcellularLocation>
        <location evidence="1">Membrane</location>
        <topology evidence="1">Single-pass type I membrane protein</topology>
    </subcellularLocation>
</comment>
<keyword evidence="2" id="KW-0433">Leucine-rich repeat</keyword>